<accession>A0AAV6WYF5</accession>
<name>A0AAV6WYF5_9LAMI</name>
<dbReference type="PANTHER" id="PTHR15600">
    <property type="entry name" value="SACSIN"/>
    <property type="match status" value="1"/>
</dbReference>
<dbReference type="GO" id="GO:0030544">
    <property type="term" value="F:Hsp70 protein binding"/>
    <property type="evidence" value="ECO:0007669"/>
    <property type="project" value="TreeGrafter"/>
</dbReference>
<evidence type="ECO:0000259" key="1">
    <source>
        <dbReference type="Pfam" id="PF25794"/>
    </source>
</evidence>
<dbReference type="EMBL" id="WHWC01000009">
    <property type="protein sequence ID" value="KAG8376016.1"/>
    <property type="molecule type" value="Genomic_DNA"/>
</dbReference>
<dbReference type="PANTHER" id="PTHR15600:SF42">
    <property type="entry name" value="SACSIN"/>
    <property type="match status" value="1"/>
</dbReference>
<feature type="domain" description="Sacsin/Nov" evidence="1">
    <location>
        <begin position="12"/>
        <end position="153"/>
    </location>
</feature>
<evidence type="ECO:0000313" key="3">
    <source>
        <dbReference type="Proteomes" id="UP000826271"/>
    </source>
</evidence>
<organism evidence="2 3">
    <name type="scientific">Buddleja alternifolia</name>
    <dbReference type="NCBI Taxonomy" id="168488"/>
    <lineage>
        <taxon>Eukaryota</taxon>
        <taxon>Viridiplantae</taxon>
        <taxon>Streptophyta</taxon>
        <taxon>Embryophyta</taxon>
        <taxon>Tracheophyta</taxon>
        <taxon>Spermatophyta</taxon>
        <taxon>Magnoliopsida</taxon>
        <taxon>eudicotyledons</taxon>
        <taxon>Gunneridae</taxon>
        <taxon>Pentapetalae</taxon>
        <taxon>asterids</taxon>
        <taxon>lamiids</taxon>
        <taxon>Lamiales</taxon>
        <taxon>Scrophulariaceae</taxon>
        <taxon>Buddlejeae</taxon>
        <taxon>Buddleja</taxon>
    </lineage>
</organism>
<reference evidence="2" key="1">
    <citation type="submission" date="2019-10" db="EMBL/GenBank/DDBJ databases">
        <authorList>
            <person name="Zhang R."/>
            <person name="Pan Y."/>
            <person name="Wang J."/>
            <person name="Ma R."/>
            <person name="Yu S."/>
        </authorList>
    </citation>
    <scope>NUCLEOTIDE SEQUENCE</scope>
    <source>
        <strain evidence="2">LA-IB0</strain>
        <tissue evidence="2">Leaf</tissue>
    </source>
</reference>
<proteinExistence type="predicted"/>
<sequence>MDASLILIVSRVGFNSVYHLTDLPSFVSGKHVVLFDPQGVYLPNVSTANPGKRIEYVSSSAISLYEDQFFPYCAFGCDMRSPFLGTLFRFPLRNADQAASSKLSKQAYLEDDVSSMFDQLYDEGILSLLFLKCILSIEMYVWDVGIPEPRKIYSCSINSASDDVVWHRQALHRLLKSKCSSDSEMDAFSLDFLNEALVGGVPQIRTHKFYVVQMMASQSSRIGAFAATAAKDYDMHLLPWAAVAACISDDSVDVICLERHLIMVVEPAFVASISLVAEHSVSPIACKKLVSAFKSMVTLRFLQIVAEFGTVMTWTDLEKFVLCGTGFSWKMLWHLVFAKLLLGMRQLLGSTEIYYSLWPVGLFEEPWSLLVEHIYRSIWGSPVLYSNVEGGKWISPEEAFLHDMEISGSKEFGDVLVQLGMPIVPLPSDLFNMILNCKTVNHQKVVTPDSVRHYLRGKYLSVLGRSDMFMLLEYCLEDLIDTDVGVHSSQLPLLPLANGELGSLSRYSEGITYFICNELEFILLQQISYRLIDRSIPVKLLNRLTSIANVSGANLVVFSVNEFIQLFSEFVPAEWKYKTNVLWNPNSNPTHPTSSWFLLLWRYLREQCQELSLFGDWPIIPLATGHLYRPSRQKKC</sequence>
<gene>
    <name evidence="2" type="ORF">BUALT_Bualt09G0019100</name>
</gene>
<comment type="caution">
    <text evidence="2">The sequence shown here is derived from an EMBL/GenBank/DDBJ whole genome shotgun (WGS) entry which is preliminary data.</text>
</comment>
<dbReference type="AlphaFoldDB" id="A0AAV6WYF5"/>
<dbReference type="InterPro" id="IPR058210">
    <property type="entry name" value="SACS/Nov_dom"/>
</dbReference>
<evidence type="ECO:0000313" key="2">
    <source>
        <dbReference type="EMBL" id="KAG8376016.1"/>
    </source>
</evidence>
<dbReference type="Proteomes" id="UP000826271">
    <property type="component" value="Unassembled WGS sequence"/>
</dbReference>
<dbReference type="InterPro" id="IPR052972">
    <property type="entry name" value="Sacsin_chaperone_reg"/>
</dbReference>
<protein>
    <recommendedName>
        <fullName evidence="1">Sacsin/Nov domain-containing protein</fullName>
    </recommendedName>
</protein>
<dbReference type="Pfam" id="PF25794">
    <property type="entry name" value="SACS"/>
    <property type="match status" value="1"/>
</dbReference>
<keyword evidence="3" id="KW-1185">Reference proteome</keyword>